<sequence>MPERAEWIAVDWGTSALRIWAMRGSEVLAETRGSEGMGQLAPEDYEAVLLRHAERYLAGDRVTEVLVCGMAGARTGWREAPYRAVPCTPAGEGAVKVPVRDERLKVRILPGLSQARPVDVMRGEETQIAGFLAGRPRFDGVICLPGTHTKWVQISAGEVVSFRTFMTGELFALLAGQSVLRLSVASDGHDADAFRDAVGDAISRPESLGAALFSLRAGSLLEGLDPVVARARLSGLLIGLELAGARPWWLGAEVVLIGSAAVAEPYREALAAQGLAAELVSGERMALAGLIAAREVMA</sequence>
<protein>
    <submittedName>
        <fullName evidence="1">2-keto-3-deoxy-galactonokinase</fullName>
    </submittedName>
</protein>
<dbReference type="Pfam" id="PF05035">
    <property type="entry name" value="DGOK"/>
    <property type="match status" value="1"/>
</dbReference>
<keyword evidence="2" id="KW-1185">Reference proteome</keyword>
<comment type="caution">
    <text evidence="1">The sequence shown here is derived from an EMBL/GenBank/DDBJ whole genome shotgun (WGS) entry which is preliminary data.</text>
</comment>
<reference evidence="1" key="2">
    <citation type="submission" date="2020-09" db="EMBL/GenBank/DDBJ databases">
        <authorList>
            <person name="Sun Q."/>
            <person name="Kim S."/>
        </authorList>
    </citation>
    <scope>NUCLEOTIDE SEQUENCE</scope>
    <source>
        <strain evidence="1">KCTC 42650</strain>
    </source>
</reference>
<evidence type="ECO:0000313" key="2">
    <source>
        <dbReference type="Proteomes" id="UP000626220"/>
    </source>
</evidence>
<dbReference type="InterPro" id="IPR007729">
    <property type="entry name" value="DGOK"/>
</dbReference>
<dbReference type="InterPro" id="IPR042257">
    <property type="entry name" value="DGOK_C"/>
</dbReference>
<dbReference type="InterPro" id="IPR042258">
    <property type="entry name" value="DGOK_N"/>
</dbReference>
<organism evidence="1 2">
    <name type="scientific">Seohaeicola zhoushanensis</name>
    <dbReference type="NCBI Taxonomy" id="1569283"/>
    <lineage>
        <taxon>Bacteria</taxon>
        <taxon>Pseudomonadati</taxon>
        <taxon>Pseudomonadota</taxon>
        <taxon>Alphaproteobacteria</taxon>
        <taxon>Rhodobacterales</taxon>
        <taxon>Roseobacteraceae</taxon>
        <taxon>Seohaeicola</taxon>
    </lineage>
</organism>
<dbReference type="GO" id="GO:0034194">
    <property type="term" value="P:D-galactonate catabolic process"/>
    <property type="evidence" value="ECO:0007669"/>
    <property type="project" value="InterPro"/>
</dbReference>
<dbReference type="Gene3D" id="3.30.420.310">
    <property type="entry name" value="2-keto-3-deoxy-galactonokinase, C-terminal domain"/>
    <property type="match status" value="1"/>
</dbReference>
<evidence type="ECO:0000313" key="1">
    <source>
        <dbReference type="EMBL" id="GHF69986.1"/>
    </source>
</evidence>
<gene>
    <name evidence="1" type="ORF">GCM10017056_46300</name>
</gene>
<dbReference type="Proteomes" id="UP000626220">
    <property type="component" value="Unassembled WGS sequence"/>
</dbReference>
<dbReference type="Gene3D" id="3.30.420.300">
    <property type="entry name" value="2-keto-3-deoxy-galactonokinase, substrate binding domain"/>
    <property type="match status" value="1"/>
</dbReference>
<reference evidence="1" key="1">
    <citation type="journal article" date="2014" name="Int. J. Syst. Evol. Microbiol.">
        <title>Complete genome sequence of Corynebacterium casei LMG S-19264T (=DSM 44701T), isolated from a smear-ripened cheese.</title>
        <authorList>
            <consortium name="US DOE Joint Genome Institute (JGI-PGF)"/>
            <person name="Walter F."/>
            <person name="Albersmeier A."/>
            <person name="Kalinowski J."/>
            <person name="Ruckert C."/>
        </authorList>
    </citation>
    <scope>NUCLEOTIDE SEQUENCE</scope>
    <source>
        <strain evidence="1">KCTC 42650</strain>
    </source>
</reference>
<name>A0A8J3H311_9RHOB</name>
<accession>A0A8J3H311</accession>
<dbReference type="GO" id="GO:0008671">
    <property type="term" value="F:2-dehydro-3-deoxygalactonokinase activity"/>
    <property type="evidence" value="ECO:0007669"/>
    <property type="project" value="InterPro"/>
</dbReference>
<dbReference type="AlphaFoldDB" id="A0A8J3H311"/>
<dbReference type="RefSeq" id="WP_189682514.1">
    <property type="nucleotide sequence ID" value="NZ_BNCJ01000024.1"/>
</dbReference>
<proteinExistence type="predicted"/>
<dbReference type="EMBL" id="BNCJ01000024">
    <property type="protein sequence ID" value="GHF69986.1"/>
    <property type="molecule type" value="Genomic_DNA"/>
</dbReference>